<evidence type="ECO:0000313" key="2">
    <source>
        <dbReference type="EMBL" id="MFA9950621.1"/>
    </source>
</evidence>
<organism evidence="2 3">
    <name type="scientific">Dentiradicibacter hellwigii</name>
    <dbReference type="NCBI Taxonomy" id="3149053"/>
    <lineage>
        <taxon>Bacteria</taxon>
        <taxon>Pseudomonadati</taxon>
        <taxon>Pseudomonadota</taxon>
        <taxon>Betaproteobacteria</taxon>
        <taxon>Rhodocyclales</taxon>
        <taxon>Rhodocyclaceae</taxon>
        <taxon>Dentiradicibacter</taxon>
    </lineage>
</organism>
<name>A0ABV4UG78_9RHOO</name>
<accession>A0ABV4UG78</accession>
<evidence type="ECO:0000256" key="1">
    <source>
        <dbReference type="SAM" id="Phobius"/>
    </source>
</evidence>
<reference evidence="3" key="1">
    <citation type="submission" date="2024-06" db="EMBL/GenBank/DDBJ databases">
        <title>Radixoralia hellwigii gen. nov., sp nov., isolated from a root canal in the human oral cavity.</title>
        <authorList>
            <person name="Bartsch S."/>
            <person name="Wittmer A."/>
            <person name="Schulz A.-K."/>
            <person name="Neumann-Schaal M."/>
            <person name="Wolf J."/>
            <person name="Gronow S."/>
            <person name="Tennert C."/>
            <person name="Haecker G."/>
            <person name="Cieplik F."/>
            <person name="Al-Ahmad A."/>
        </authorList>
    </citation>
    <scope>NUCLEOTIDE SEQUENCE [LARGE SCALE GENOMIC DNA]</scope>
    <source>
        <strain evidence="3">Wk13</strain>
    </source>
</reference>
<sequence>MENIKVVAELLAKFSLLDWIGLAWFLVCWIGIELIISYGWLGYATLHGEANKLRLAWGRAMVQREQRIIDSSLIGNLLQSISYYANTSIYIIGALFAALGALDQLIAMASELPFARAPSREVAELKLLILFGIFVLAYFKFTWALRQFNLLLITLGSVPQMPSEEEIEHFSLKFAAVNTCAGNDFNRGLRAYYFGMAVMSWMVSATAFIISTFIIVYVLARREFVSPVLKGLLISSASGKTE</sequence>
<dbReference type="Proteomes" id="UP001574673">
    <property type="component" value="Unassembled WGS sequence"/>
</dbReference>
<dbReference type="InterPro" id="IPR006747">
    <property type="entry name" value="DUF599"/>
</dbReference>
<feature type="transmembrane region" description="Helical" evidence="1">
    <location>
        <begin position="20"/>
        <end position="46"/>
    </location>
</feature>
<feature type="transmembrane region" description="Helical" evidence="1">
    <location>
        <begin position="91"/>
        <end position="115"/>
    </location>
</feature>
<protein>
    <submittedName>
        <fullName evidence="2">DUF599 domain-containing protein</fullName>
    </submittedName>
</protein>
<comment type="caution">
    <text evidence="2">The sequence shown here is derived from an EMBL/GenBank/DDBJ whole genome shotgun (WGS) entry which is preliminary data.</text>
</comment>
<feature type="transmembrane region" description="Helical" evidence="1">
    <location>
        <begin position="192"/>
        <end position="220"/>
    </location>
</feature>
<proteinExistence type="predicted"/>
<dbReference type="EMBL" id="JBEUWX010000002">
    <property type="protein sequence ID" value="MFA9950621.1"/>
    <property type="molecule type" value="Genomic_DNA"/>
</dbReference>
<keyword evidence="3" id="KW-1185">Reference proteome</keyword>
<gene>
    <name evidence="2" type="ORF">ABCS64_09890</name>
</gene>
<dbReference type="Pfam" id="PF04654">
    <property type="entry name" value="DUF599"/>
    <property type="match status" value="1"/>
</dbReference>
<dbReference type="RefSeq" id="WP_418891664.1">
    <property type="nucleotide sequence ID" value="NZ_JBEUWX010000002.1"/>
</dbReference>
<keyword evidence="1" id="KW-0472">Membrane</keyword>
<feature type="transmembrane region" description="Helical" evidence="1">
    <location>
        <begin position="127"/>
        <end position="145"/>
    </location>
</feature>
<evidence type="ECO:0000313" key="3">
    <source>
        <dbReference type="Proteomes" id="UP001574673"/>
    </source>
</evidence>
<keyword evidence="1" id="KW-0812">Transmembrane</keyword>
<keyword evidence="1" id="KW-1133">Transmembrane helix</keyword>